<keyword evidence="2" id="KW-1185">Reference proteome</keyword>
<dbReference type="PANTHER" id="PTHR28020">
    <property type="entry name" value="YAP1-BINDING PROTEIN 1-RELATED"/>
    <property type="match status" value="1"/>
</dbReference>
<protein>
    <submittedName>
        <fullName evidence="1">Putative yap-binding protein</fullName>
    </submittedName>
</protein>
<accession>A0A0B1PG27</accession>
<reference evidence="1 2" key="1">
    <citation type="journal article" date="2014" name="BMC Genomics">
        <title>Adaptive genomic structural variation in the grape powdery mildew pathogen, Erysiphe necator.</title>
        <authorList>
            <person name="Jones L."/>
            <person name="Riaz S."/>
            <person name="Morales-Cruz A."/>
            <person name="Amrine K.C."/>
            <person name="McGuire B."/>
            <person name="Gubler W.D."/>
            <person name="Walker M.A."/>
            <person name="Cantu D."/>
        </authorList>
    </citation>
    <scope>NUCLEOTIDE SEQUENCE [LARGE SCALE GENOMIC DNA]</scope>
    <source>
        <strain evidence="2">c</strain>
    </source>
</reference>
<dbReference type="STRING" id="52586.A0A0B1PG27"/>
<dbReference type="OMA" id="MQLQPED"/>
<name>A0A0B1PG27_UNCNE</name>
<organism evidence="1 2">
    <name type="scientific">Uncinula necator</name>
    <name type="common">Grape powdery mildew</name>
    <dbReference type="NCBI Taxonomy" id="52586"/>
    <lineage>
        <taxon>Eukaryota</taxon>
        <taxon>Fungi</taxon>
        <taxon>Dikarya</taxon>
        <taxon>Ascomycota</taxon>
        <taxon>Pezizomycotina</taxon>
        <taxon>Leotiomycetes</taxon>
        <taxon>Erysiphales</taxon>
        <taxon>Erysiphaceae</taxon>
        <taxon>Erysiphe</taxon>
    </lineage>
</organism>
<dbReference type="InterPro" id="IPR013877">
    <property type="entry name" value="YAP-bd/ALF4/Glomulin"/>
</dbReference>
<dbReference type="PANTHER" id="PTHR28020:SF1">
    <property type="entry name" value="YAP1-BINDING PROTEIN 1-RELATED"/>
    <property type="match status" value="1"/>
</dbReference>
<gene>
    <name evidence="1" type="ORF">EV44_g0857</name>
</gene>
<dbReference type="Pfam" id="PF08568">
    <property type="entry name" value="Kinetochor_Ybp2"/>
    <property type="match status" value="1"/>
</dbReference>
<sequence>MASFLRESLPPKCDYITYLTIIESHLSPEILPTLNEILQDPDLTQNIGWDLIHLLLPIPNSVQCLKTIAKYGNPREVILKVTEALQLLKPHSEQENVEKNMEAEPTDNQKFCLLIDLLSILHPRIKTKYPSRFLSTTLKSILATYYPSEPATIAIISFILAIFEKKKFSSLEKFSSIRLQDCDKKVKALAPDPEAQDEDPQEEKIQIKLVQSFVTHVIEKYISENPLDWAPRLLEHLHPKKVIERRSIDKAFREDPVLHAREKIVGQLMDISQDFGLMQHDTLFAVFVKENPLVEQEFQESDDFLDNLPTSSAGSLLIAANSIFASIKLKSQLPLPQLTIFPDHVRLVKIFIEAQGSDLIAGKLLGVIDAILLLGLWLESENKFVSGPLDDEEFLKYLQWLSYLSTITPSSSLRSAAHILSSSILHAHPIDRLRLTFISDTLENCPYESLKASAVSWLKEELIIASERNTNNVFASTTALVATQPFLFPATLGMLDASDKELIDEVNNSFPFHMAVLNFLVLLCGNKYHHILPTTMLNVAEEIYVRPLKTVCKKLLDMRFNNPKLESEITKMELQLLEERLNLCLTELARANRLEDKN</sequence>
<comment type="caution">
    <text evidence="1">The sequence shown here is derived from an EMBL/GenBank/DDBJ whole genome shotgun (WGS) entry which is preliminary data.</text>
</comment>
<evidence type="ECO:0000313" key="1">
    <source>
        <dbReference type="EMBL" id="KHJ36245.1"/>
    </source>
</evidence>
<dbReference type="Proteomes" id="UP000030854">
    <property type="component" value="Unassembled WGS sequence"/>
</dbReference>
<dbReference type="GO" id="GO:0034599">
    <property type="term" value="P:cellular response to oxidative stress"/>
    <property type="evidence" value="ECO:0007669"/>
    <property type="project" value="InterPro"/>
</dbReference>
<dbReference type="EMBL" id="JNVN01000093">
    <property type="protein sequence ID" value="KHJ36245.1"/>
    <property type="molecule type" value="Genomic_DNA"/>
</dbReference>
<evidence type="ECO:0000313" key="2">
    <source>
        <dbReference type="Proteomes" id="UP000030854"/>
    </source>
</evidence>
<proteinExistence type="predicted"/>
<dbReference type="GO" id="GO:0005737">
    <property type="term" value="C:cytoplasm"/>
    <property type="evidence" value="ECO:0007669"/>
    <property type="project" value="TreeGrafter"/>
</dbReference>
<dbReference type="InterPro" id="IPR040347">
    <property type="entry name" value="YBP1/2"/>
</dbReference>
<dbReference type="AlphaFoldDB" id="A0A0B1PG27"/>
<dbReference type="HOGENOM" id="CLU_011932_0_0_1"/>